<dbReference type="SUPFAM" id="SSF53474">
    <property type="entry name" value="alpha/beta-Hydrolases"/>
    <property type="match status" value="1"/>
</dbReference>
<evidence type="ECO:0000313" key="3">
    <source>
        <dbReference type="EMBL" id="MBF9222378.1"/>
    </source>
</evidence>
<dbReference type="InterPro" id="IPR000073">
    <property type="entry name" value="AB_hydrolase_1"/>
</dbReference>
<gene>
    <name evidence="3" type="ORF">I2H31_14830</name>
</gene>
<comment type="similarity">
    <text evidence="1">Belongs to the AB hydrolase superfamily.</text>
</comment>
<organism evidence="3 4">
    <name type="scientific">Hymenobacter ruricola</name>
    <dbReference type="NCBI Taxonomy" id="2791023"/>
    <lineage>
        <taxon>Bacteria</taxon>
        <taxon>Pseudomonadati</taxon>
        <taxon>Bacteroidota</taxon>
        <taxon>Cytophagia</taxon>
        <taxon>Cytophagales</taxon>
        <taxon>Hymenobacteraceae</taxon>
        <taxon>Hymenobacter</taxon>
    </lineage>
</organism>
<sequence length="268" mass="29018">MEILKRLNVTVSGSGPRALVFVHGFGCNQRMWRLVAPAFADRYRVVLLDLVGAGQSDLTAYDPARYSTLEAHADDVLAVLQALDLRDAVLVGHSVSATIGLLAAIREPARVARLVLVAPSPRFLNDVGYTGGFEPADIEDLLDTMDNNYLGWSAVMAPVIMAQPDRPELMAELHNSFCSTDPAIARHFARVTFLADNRADLPRLRAPALILQCAHDALAPRAVGDYLHAHLPDSQLVVLDTSGHCPHLSAPQATIAAINHFLKPVRTA</sequence>
<evidence type="ECO:0000313" key="4">
    <source>
        <dbReference type="Proteomes" id="UP000618931"/>
    </source>
</evidence>
<evidence type="ECO:0000259" key="2">
    <source>
        <dbReference type="Pfam" id="PF12697"/>
    </source>
</evidence>
<dbReference type="Gene3D" id="3.40.50.1820">
    <property type="entry name" value="alpha/beta hydrolase"/>
    <property type="match status" value="1"/>
</dbReference>
<dbReference type="PRINTS" id="PR00111">
    <property type="entry name" value="ABHYDROLASE"/>
</dbReference>
<proteinExistence type="inferred from homology"/>
<dbReference type="PANTHER" id="PTHR43039">
    <property type="entry name" value="ESTERASE-RELATED"/>
    <property type="match status" value="1"/>
</dbReference>
<dbReference type="InterPro" id="IPR029058">
    <property type="entry name" value="AB_hydrolase_fold"/>
</dbReference>
<comment type="caution">
    <text evidence="3">The sequence shown here is derived from an EMBL/GenBank/DDBJ whole genome shotgun (WGS) entry which is preliminary data.</text>
</comment>
<accession>A0ABS0I5Y8</accession>
<dbReference type="RefSeq" id="WP_196293822.1">
    <property type="nucleotide sequence ID" value="NZ_JADQDM010000007.1"/>
</dbReference>
<name>A0ABS0I5Y8_9BACT</name>
<keyword evidence="4" id="KW-1185">Reference proteome</keyword>
<keyword evidence="3" id="KW-0378">Hydrolase</keyword>
<reference evidence="3 4" key="1">
    <citation type="submission" date="2020-11" db="EMBL/GenBank/DDBJ databases">
        <authorList>
            <person name="Kim M.K."/>
        </authorList>
    </citation>
    <scope>NUCLEOTIDE SEQUENCE [LARGE SCALE GENOMIC DNA]</scope>
    <source>
        <strain evidence="3 4">BT662</strain>
    </source>
</reference>
<dbReference type="GO" id="GO:0016787">
    <property type="term" value="F:hydrolase activity"/>
    <property type="evidence" value="ECO:0007669"/>
    <property type="project" value="UniProtKB-KW"/>
</dbReference>
<feature type="domain" description="AB hydrolase-1" evidence="2">
    <location>
        <begin position="19"/>
        <end position="256"/>
    </location>
</feature>
<evidence type="ECO:0000256" key="1">
    <source>
        <dbReference type="ARBA" id="ARBA00008645"/>
    </source>
</evidence>
<protein>
    <submittedName>
        <fullName evidence="3">Alpha/beta hydrolase</fullName>
    </submittedName>
</protein>
<dbReference type="EMBL" id="JADQDM010000007">
    <property type="protein sequence ID" value="MBF9222378.1"/>
    <property type="molecule type" value="Genomic_DNA"/>
</dbReference>
<dbReference type="Proteomes" id="UP000618931">
    <property type="component" value="Unassembled WGS sequence"/>
</dbReference>
<dbReference type="Pfam" id="PF12697">
    <property type="entry name" value="Abhydrolase_6"/>
    <property type="match status" value="1"/>
</dbReference>